<gene>
    <name evidence="1" type="ORF">ACFPOG_29495</name>
</gene>
<dbReference type="RefSeq" id="WP_270880669.1">
    <property type="nucleotide sequence ID" value="NZ_JAQFVF010000034.1"/>
</dbReference>
<evidence type="ECO:0008006" key="3">
    <source>
        <dbReference type="Google" id="ProtNLM"/>
    </source>
</evidence>
<keyword evidence="2" id="KW-1185">Reference proteome</keyword>
<reference evidence="2" key="1">
    <citation type="journal article" date="2019" name="Int. J. Syst. Evol. Microbiol.">
        <title>The Global Catalogue of Microorganisms (GCM) 10K type strain sequencing project: providing services to taxonomists for standard genome sequencing and annotation.</title>
        <authorList>
            <consortium name="The Broad Institute Genomics Platform"/>
            <consortium name="The Broad Institute Genome Sequencing Center for Infectious Disease"/>
            <person name="Wu L."/>
            <person name="Ma J."/>
        </authorList>
    </citation>
    <scope>NUCLEOTIDE SEQUENCE [LARGE SCALE GENOMIC DNA]</scope>
    <source>
        <strain evidence="2">KACC 11904</strain>
    </source>
</reference>
<name>A0ABW0KG40_9BACL</name>
<evidence type="ECO:0000313" key="1">
    <source>
        <dbReference type="EMBL" id="MFC5452349.1"/>
    </source>
</evidence>
<organism evidence="1 2">
    <name type="scientific">Paenibacillus aestuarii</name>
    <dbReference type="NCBI Taxonomy" id="516965"/>
    <lineage>
        <taxon>Bacteria</taxon>
        <taxon>Bacillati</taxon>
        <taxon>Bacillota</taxon>
        <taxon>Bacilli</taxon>
        <taxon>Bacillales</taxon>
        <taxon>Paenibacillaceae</taxon>
        <taxon>Paenibacillus</taxon>
    </lineage>
</organism>
<proteinExistence type="predicted"/>
<dbReference type="EMBL" id="JBHSMJ010000051">
    <property type="protein sequence ID" value="MFC5452349.1"/>
    <property type="molecule type" value="Genomic_DNA"/>
</dbReference>
<sequence length="248" mass="28688">MRTNIFFTGIVRDWTAVFQFESTYLALHHFVTDLPDRRMIDNNSGLKWDQLIEPEGVCAELFGYLKEQGFLIEIPIQAFLDAYLSEMAGIENWHLSSPKHKLMIWCHKEDMSFLIEMFFSQPFAPYGIKESREWPNLEDVLETFQLTLWEEVVPEKKRKKPAVVAGEDLVVGEKVPEEIEQFTDKAIERIFKENTIVCANFSGGKDSSVIIQKCIRYKMEHPESSARLIILSADTGGADLPLMRQHIR</sequence>
<dbReference type="Proteomes" id="UP001596044">
    <property type="component" value="Unassembled WGS sequence"/>
</dbReference>
<evidence type="ECO:0000313" key="2">
    <source>
        <dbReference type="Proteomes" id="UP001596044"/>
    </source>
</evidence>
<comment type="caution">
    <text evidence="1">The sequence shown here is derived from an EMBL/GenBank/DDBJ whole genome shotgun (WGS) entry which is preliminary data.</text>
</comment>
<accession>A0ABW0KG40</accession>
<protein>
    <recommendedName>
        <fullName evidence="3">Phosphoadenosine phosphosulphate reductase domain-containing protein</fullName>
    </recommendedName>
</protein>